<reference evidence="2 3" key="1">
    <citation type="submission" date="2019-03" db="EMBL/GenBank/DDBJ databases">
        <title>Genomic Encyclopedia of Type Strains, Phase IV (KMG-IV): sequencing the most valuable type-strain genomes for metagenomic binning, comparative biology and taxonomic classification.</title>
        <authorList>
            <person name="Goeker M."/>
        </authorList>
    </citation>
    <scope>NUCLEOTIDE SEQUENCE [LARGE SCALE GENOMIC DNA]</scope>
    <source>
        <strain evidence="2 3">DSM 26752</strain>
    </source>
</reference>
<feature type="transmembrane region" description="Helical" evidence="1">
    <location>
        <begin position="187"/>
        <end position="205"/>
    </location>
</feature>
<keyword evidence="1" id="KW-0812">Transmembrane</keyword>
<feature type="transmembrane region" description="Helical" evidence="1">
    <location>
        <begin position="42"/>
        <end position="60"/>
    </location>
</feature>
<dbReference type="OrthoDB" id="1707185at2"/>
<feature type="transmembrane region" description="Helical" evidence="1">
    <location>
        <begin position="81"/>
        <end position="105"/>
    </location>
</feature>
<keyword evidence="1" id="KW-1133">Transmembrane helix</keyword>
<proteinExistence type="predicted"/>
<dbReference type="EMBL" id="SMAE01000010">
    <property type="protein sequence ID" value="TCS87601.1"/>
    <property type="molecule type" value="Genomic_DNA"/>
</dbReference>
<accession>A0A4R3KSY8</accession>
<organism evidence="2 3">
    <name type="scientific">Keratinibaculum paraultunense</name>
    <dbReference type="NCBI Taxonomy" id="1278232"/>
    <lineage>
        <taxon>Bacteria</taxon>
        <taxon>Bacillati</taxon>
        <taxon>Bacillota</taxon>
        <taxon>Tissierellia</taxon>
        <taxon>Tissierellales</taxon>
        <taxon>Tepidimicrobiaceae</taxon>
        <taxon>Keratinibaculum</taxon>
    </lineage>
</organism>
<sequence length="210" mass="24531">MLGIIKRDLMLLWSNKRDRFFIIFYIPFLLLIIESYDLKWLYLAIIVAYTYILSILSFSHDINGKAKYIIHSLPINREEMVFYKYLSSFVYLAITIVYVGIYLWIINAIGIKPVDYFNLEMIIKAIPIIMILTSIVYPAYFIFDPKIAQIIHMIVFFTFFIGMANLGSVGDKSLVSRIGFIRGKGMIYVSAAMYIISLFLSMKLYKNRDL</sequence>
<feature type="transmembrane region" description="Helical" evidence="1">
    <location>
        <begin position="20"/>
        <end position="36"/>
    </location>
</feature>
<dbReference type="AlphaFoldDB" id="A0A4R3KSY8"/>
<dbReference type="InterPro" id="IPR025699">
    <property type="entry name" value="ABC2_memb-like"/>
</dbReference>
<dbReference type="Pfam" id="PF13346">
    <property type="entry name" value="ABC2_membrane_5"/>
    <property type="match status" value="1"/>
</dbReference>
<name>A0A4R3KSY8_9FIRM</name>
<dbReference type="Proteomes" id="UP000294567">
    <property type="component" value="Unassembled WGS sequence"/>
</dbReference>
<keyword evidence="1" id="KW-0472">Membrane</keyword>
<gene>
    <name evidence="2" type="ORF">EDD65_11035</name>
</gene>
<keyword evidence="3" id="KW-1185">Reference proteome</keyword>
<protein>
    <submittedName>
        <fullName evidence="2">ABC-2 family transporter</fullName>
    </submittedName>
</protein>
<evidence type="ECO:0000313" key="3">
    <source>
        <dbReference type="Proteomes" id="UP000294567"/>
    </source>
</evidence>
<dbReference type="RefSeq" id="WP_132028600.1">
    <property type="nucleotide sequence ID" value="NZ_CP068564.1"/>
</dbReference>
<dbReference type="PANTHER" id="PTHR41309">
    <property type="entry name" value="MEMBRANE PROTEIN-RELATED"/>
    <property type="match status" value="1"/>
</dbReference>
<comment type="caution">
    <text evidence="2">The sequence shown here is derived from an EMBL/GenBank/DDBJ whole genome shotgun (WGS) entry which is preliminary data.</text>
</comment>
<evidence type="ECO:0000313" key="2">
    <source>
        <dbReference type="EMBL" id="TCS87601.1"/>
    </source>
</evidence>
<dbReference type="PANTHER" id="PTHR41309:SF2">
    <property type="entry name" value="MEMBRANE PROTEIN"/>
    <property type="match status" value="1"/>
</dbReference>
<feature type="transmembrane region" description="Helical" evidence="1">
    <location>
        <begin position="150"/>
        <end position="167"/>
    </location>
</feature>
<feature type="transmembrane region" description="Helical" evidence="1">
    <location>
        <begin position="125"/>
        <end position="143"/>
    </location>
</feature>
<evidence type="ECO:0000256" key="1">
    <source>
        <dbReference type="SAM" id="Phobius"/>
    </source>
</evidence>